<dbReference type="InterPro" id="IPR008565">
    <property type="entry name" value="TtsA-like_GH18_dom"/>
</dbReference>
<dbReference type="EMBL" id="JACHIE010000008">
    <property type="protein sequence ID" value="MBB6457444.1"/>
    <property type="molecule type" value="Genomic_DNA"/>
</dbReference>
<protein>
    <submittedName>
        <fullName evidence="2">Lysozyme family protein</fullName>
    </submittedName>
</protein>
<dbReference type="RefSeq" id="WP_166114893.1">
    <property type="nucleotide sequence ID" value="NZ_BAABDB010000036.1"/>
</dbReference>
<dbReference type="Gene3D" id="1.20.141.10">
    <property type="entry name" value="Chitosanase, subunit A, domain 1"/>
    <property type="match status" value="2"/>
</dbReference>
<gene>
    <name evidence="2" type="ORF">HNR55_002040</name>
</gene>
<dbReference type="SUPFAM" id="SSF53955">
    <property type="entry name" value="Lysozyme-like"/>
    <property type="match status" value="2"/>
</dbReference>
<sequence>MDSNFEKIAPDTETREGLYSATRSDPGNWTSGIVGIGRLVGSMRGISAPTMAHWLGSADLVTPQIMQRIDHATFMAISRAYYWRALNADAVGVGIDRMLFDFGFNAGVSRAAKQFQQIVGVPDSQIDGDIGAATLRALDTVRLEAIAGFVARGWAVQLQQDLGVSPDGALGPLTLSAVNKQAMWRRLMIYALASRQELAYRSFRGFMENGDGWLNRLNWRVKASLSDLDALALA</sequence>
<accession>A0A841QGR3</accession>
<dbReference type="AlphaFoldDB" id="A0A841QGR3"/>
<dbReference type="Pfam" id="PF05838">
    <property type="entry name" value="Glyco_hydro_108"/>
    <property type="match status" value="1"/>
</dbReference>
<proteinExistence type="predicted"/>
<feature type="domain" description="TtsA-like Glycoside hydrolase family 108" evidence="1">
    <location>
        <begin position="14"/>
        <end position="107"/>
    </location>
</feature>
<organism evidence="2 3">
    <name type="scientific">Acetobacter lovaniensis</name>
    <dbReference type="NCBI Taxonomy" id="104100"/>
    <lineage>
        <taxon>Bacteria</taxon>
        <taxon>Pseudomonadati</taxon>
        <taxon>Pseudomonadota</taxon>
        <taxon>Alphaproteobacteria</taxon>
        <taxon>Acetobacterales</taxon>
        <taxon>Acetobacteraceae</taxon>
        <taxon>Acetobacter</taxon>
    </lineage>
</organism>
<comment type="caution">
    <text evidence="2">The sequence shown here is derived from an EMBL/GenBank/DDBJ whole genome shotgun (WGS) entry which is preliminary data.</text>
</comment>
<reference evidence="2 3" key="1">
    <citation type="submission" date="2020-08" db="EMBL/GenBank/DDBJ databases">
        <title>Genomic Encyclopedia of Type Strains, Phase IV (KMG-IV): sequencing the most valuable type-strain genomes for metagenomic binning, comparative biology and taxonomic classification.</title>
        <authorList>
            <person name="Goeker M."/>
        </authorList>
    </citation>
    <scope>NUCLEOTIDE SEQUENCE [LARGE SCALE GENOMIC DNA]</scope>
    <source>
        <strain evidence="2 3">DSM 4491</strain>
    </source>
</reference>
<keyword evidence="3" id="KW-1185">Reference proteome</keyword>
<evidence type="ECO:0000313" key="2">
    <source>
        <dbReference type="EMBL" id="MBB6457444.1"/>
    </source>
</evidence>
<evidence type="ECO:0000313" key="3">
    <source>
        <dbReference type="Proteomes" id="UP000578000"/>
    </source>
</evidence>
<dbReference type="InterPro" id="IPR023346">
    <property type="entry name" value="Lysozyme-like_dom_sf"/>
</dbReference>
<dbReference type="Proteomes" id="UP000578000">
    <property type="component" value="Unassembled WGS sequence"/>
</dbReference>
<name>A0A841QGR3_9PROT</name>
<evidence type="ECO:0000259" key="1">
    <source>
        <dbReference type="Pfam" id="PF05838"/>
    </source>
</evidence>